<evidence type="ECO:0000313" key="1">
    <source>
        <dbReference type="EMBL" id="GMG41404.1"/>
    </source>
</evidence>
<gene>
    <name evidence="1" type="ORF">Amon01_000651800</name>
</gene>
<organism evidence="1 2">
    <name type="scientific">Ambrosiozyma monospora</name>
    <name type="common">Yeast</name>
    <name type="synonym">Endomycopsis monosporus</name>
    <dbReference type="NCBI Taxonomy" id="43982"/>
    <lineage>
        <taxon>Eukaryota</taxon>
        <taxon>Fungi</taxon>
        <taxon>Dikarya</taxon>
        <taxon>Ascomycota</taxon>
        <taxon>Saccharomycotina</taxon>
        <taxon>Pichiomycetes</taxon>
        <taxon>Pichiales</taxon>
        <taxon>Pichiaceae</taxon>
        <taxon>Ambrosiozyma</taxon>
    </lineage>
</organism>
<comment type="caution">
    <text evidence="1">The sequence shown here is derived from an EMBL/GenBank/DDBJ whole genome shotgun (WGS) entry which is preliminary data.</text>
</comment>
<accession>A0A9W7DIT0</accession>
<reference evidence="1" key="1">
    <citation type="submission" date="2023-04" db="EMBL/GenBank/DDBJ databases">
        <title>Ambrosiozyma monospora NBRC 1965.</title>
        <authorList>
            <person name="Ichikawa N."/>
            <person name="Sato H."/>
            <person name="Tonouchi N."/>
        </authorList>
    </citation>
    <scope>NUCLEOTIDE SEQUENCE</scope>
    <source>
        <strain evidence="1">NBRC 1965</strain>
    </source>
</reference>
<dbReference type="Proteomes" id="UP001165063">
    <property type="component" value="Unassembled WGS sequence"/>
</dbReference>
<proteinExistence type="predicted"/>
<dbReference type="AlphaFoldDB" id="A0A9W7DIT0"/>
<sequence length="80" mass="9674">MNLEFNTRFQTTRKRCLHDAEQQYQDKLETPIEIDSTGTPIQQFQQRMLKEYLDNTKQHHFTTTWKLLWCVVMGKRDILG</sequence>
<evidence type="ECO:0000313" key="2">
    <source>
        <dbReference type="Proteomes" id="UP001165063"/>
    </source>
</evidence>
<dbReference type="EMBL" id="BSXU01004180">
    <property type="protein sequence ID" value="GMG41404.1"/>
    <property type="molecule type" value="Genomic_DNA"/>
</dbReference>
<keyword evidence="2" id="KW-1185">Reference proteome</keyword>
<name>A0A9W7DIT0_AMBMO</name>
<protein>
    <submittedName>
        <fullName evidence="1">Unnamed protein product</fullName>
    </submittedName>
</protein>